<evidence type="ECO:0000256" key="5">
    <source>
        <dbReference type="ARBA" id="ARBA00022801"/>
    </source>
</evidence>
<evidence type="ECO:0000256" key="7">
    <source>
        <dbReference type="ARBA" id="ARBA00023098"/>
    </source>
</evidence>
<protein>
    <recommendedName>
        <fullName evidence="11">SGNH hydrolase-type esterase domain-containing protein</fullName>
    </recommendedName>
</protein>
<dbReference type="GO" id="GO:0005576">
    <property type="term" value="C:extracellular region"/>
    <property type="evidence" value="ECO:0007669"/>
    <property type="project" value="UniProtKB-SubCell"/>
</dbReference>
<evidence type="ECO:0000256" key="4">
    <source>
        <dbReference type="ARBA" id="ARBA00022729"/>
    </source>
</evidence>
<dbReference type="GO" id="GO:0016788">
    <property type="term" value="F:hydrolase activity, acting on ester bonds"/>
    <property type="evidence" value="ECO:0007669"/>
    <property type="project" value="InterPro"/>
</dbReference>
<dbReference type="InterPro" id="IPR051238">
    <property type="entry name" value="GDSL_esterase/lipase"/>
</dbReference>
<dbReference type="PANTHER" id="PTHR45650">
    <property type="entry name" value="GDSL-LIKE LIPASE/ACYLHYDROLASE-RELATED"/>
    <property type="match status" value="1"/>
</dbReference>
<dbReference type="GO" id="GO:0016042">
    <property type="term" value="P:lipid catabolic process"/>
    <property type="evidence" value="ECO:0007669"/>
    <property type="project" value="UniProtKB-KW"/>
</dbReference>
<dbReference type="STRING" id="218851.A0A2G5F5X3"/>
<dbReference type="InterPro" id="IPR001087">
    <property type="entry name" value="GDSL"/>
</dbReference>
<evidence type="ECO:0000256" key="6">
    <source>
        <dbReference type="ARBA" id="ARBA00022963"/>
    </source>
</evidence>
<comment type="subcellular location">
    <subcellularLocation>
        <location evidence="1">Secreted</location>
    </subcellularLocation>
</comment>
<evidence type="ECO:0000256" key="1">
    <source>
        <dbReference type="ARBA" id="ARBA00004613"/>
    </source>
</evidence>
<comment type="similarity">
    <text evidence="2">Belongs to the 'GDSL' lipolytic enzyme family.</text>
</comment>
<keyword evidence="6" id="KW-0442">Lipid degradation</keyword>
<dbReference type="Gene3D" id="3.40.50.1110">
    <property type="entry name" value="SGNH hydrolase"/>
    <property type="match status" value="1"/>
</dbReference>
<evidence type="ECO:0000256" key="2">
    <source>
        <dbReference type="ARBA" id="ARBA00008668"/>
    </source>
</evidence>
<dbReference type="Proteomes" id="UP000230069">
    <property type="component" value="Unassembled WGS sequence"/>
</dbReference>
<dbReference type="PANTHER" id="PTHR45650:SF14">
    <property type="entry name" value="GDSL ESTERASE_LIPASE 7-LIKE"/>
    <property type="match status" value="1"/>
</dbReference>
<dbReference type="Pfam" id="PF00657">
    <property type="entry name" value="Lipase_GDSL"/>
    <property type="match status" value="1"/>
</dbReference>
<evidence type="ECO:0000256" key="3">
    <source>
        <dbReference type="ARBA" id="ARBA00022525"/>
    </source>
</evidence>
<keyword evidence="7" id="KW-0443">Lipid metabolism</keyword>
<feature type="chain" id="PRO_5013774467" description="SGNH hydrolase-type esterase domain-containing protein" evidence="8">
    <location>
        <begin position="26"/>
        <end position="361"/>
    </location>
</feature>
<organism evidence="9 10">
    <name type="scientific">Aquilegia coerulea</name>
    <name type="common">Rocky mountain columbine</name>
    <dbReference type="NCBI Taxonomy" id="218851"/>
    <lineage>
        <taxon>Eukaryota</taxon>
        <taxon>Viridiplantae</taxon>
        <taxon>Streptophyta</taxon>
        <taxon>Embryophyta</taxon>
        <taxon>Tracheophyta</taxon>
        <taxon>Spermatophyta</taxon>
        <taxon>Magnoliopsida</taxon>
        <taxon>Ranunculales</taxon>
        <taxon>Ranunculaceae</taxon>
        <taxon>Thalictroideae</taxon>
        <taxon>Aquilegia</taxon>
    </lineage>
</organism>
<keyword evidence="4 8" id="KW-0732">Signal</keyword>
<dbReference type="SUPFAM" id="SSF52266">
    <property type="entry name" value="SGNH hydrolase"/>
    <property type="match status" value="1"/>
</dbReference>
<dbReference type="OrthoDB" id="1600564at2759"/>
<accession>A0A2G5F5X3</accession>
<evidence type="ECO:0000313" key="10">
    <source>
        <dbReference type="Proteomes" id="UP000230069"/>
    </source>
</evidence>
<gene>
    <name evidence="9" type="ORF">AQUCO_00200956v1</name>
</gene>
<keyword evidence="5" id="KW-0378">Hydrolase</keyword>
<dbReference type="InterPro" id="IPR036514">
    <property type="entry name" value="SGNH_hydro_sf"/>
</dbReference>
<evidence type="ECO:0000313" key="9">
    <source>
        <dbReference type="EMBL" id="PIA63287.1"/>
    </source>
</evidence>
<sequence>MANKIYSITSLFIILLVHFLSLVNCQLPSAPALYVFGDSLVDCGNNDKLLTLARANYPPYGANFIDGATGRFTNNETLADIIAQFLGLPLPPAFKSLDLATFNKLTGVNYASGGVGILPETGRHFGGGITFDQQIDYFQKTVESLQPQFPSPVDLQKYLAKSIVLVSIGTNDYISNYQLPLFYKTSKSYSPQTYPPVLVEKLSQQLQRLYNLGARKFVVFEIGPVGCMPYSIQRHRTNTQCVEEYNQLVSYFNPQLTATLNRLTSLLPGSTFINGKIHNFFKTMVQNPSTYGFKEIRDTCCSSGDGSKTCTALLPPCKNPSEHLWWDGFHPTTATYSILARDCYSGSSTCFPINIDQLAKV</sequence>
<feature type="signal peptide" evidence="8">
    <location>
        <begin position="1"/>
        <end position="25"/>
    </location>
</feature>
<evidence type="ECO:0000256" key="8">
    <source>
        <dbReference type="SAM" id="SignalP"/>
    </source>
</evidence>
<dbReference type="InterPro" id="IPR035669">
    <property type="entry name" value="SGNH_plant_lipase-like"/>
</dbReference>
<dbReference type="CDD" id="cd01837">
    <property type="entry name" value="SGNH_plant_lipase_like"/>
    <property type="match status" value="1"/>
</dbReference>
<dbReference type="AlphaFoldDB" id="A0A2G5F5X3"/>
<dbReference type="EMBL" id="KZ305019">
    <property type="protein sequence ID" value="PIA63287.1"/>
    <property type="molecule type" value="Genomic_DNA"/>
</dbReference>
<keyword evidence="3" id="KW-0964">Secreted</keyword>
<dbReference type="InParanoid" id="A0A2G5F5X3"/>
<reference evidence="9 10" key="1">
    <citation type="submission" date="2017-09" db="EMBL/GenBank/DDBJ databases">
        <title>WGS assembly of Aquilegia coerulea Goldsmith.</title>
        <authorList>
            <person name="Hodges S."/>
            <person name="Kramer E."/>
            <person name="Nordborg M."/>
            <person name="Tomkins J."/>
            <person name="Borevitz J."/>
            <person name="Derieg N."/>
            <person name="Yan J."/>
            <person name="Mihaltcheva S."/>
            <person name="Hayes R.D."/>
            <person name="Rokhsar D."/>
        </authorList>
    </citation>
    <scope>NUCLEOTIDE SEQUENCE [LARGE SCALE GENOMIC DNA]</scope>
    <source>
        <strain evidence="10">cv. Goldsmith</strain>
    </source>
</reference>
<keyword evidence="10" id="KW-1185">Reference proteome</keyword>
<name>A0A2G5F5X3_AQUCA</name>
<proteinExistence type="inferred from homology"/>
<evidence type="ECO:0008006" key="11">
    <source>
        <dbReference type="Google" id="ProtNLM"/>
    </source>
</evidence>